<evidence type="ECO:0000313" key="2">
    <source>
        <dbReference type="EMBL" id="AFK88696.1"/>
    </source>
</evidence>
<feature type="region of interest" description="Disordered" evidence="1">
    <location>
        <begin position="263"/>
        <end position="296"/>
    </location>
</feature>
<protein>
    <recommendedName>
        <fullName evidence="3">DUF3800 domain-containing protein</fullName>
    </recommendedName>
</protein>
<evidence type="ECO:0008006" key="3">
    <source>
        <dbReference type="Google" id="ProtNLM"/>
    </source>
</evidence>
<dbReference type="RefSeq" id="WP_015061689.1">
    <property type="nucleotide sequence ID" value="NC_019325.1"/>
</dbReference>
<dbReference type="AlphaFoldDB" id="I3VZB9"/>
<proteinExistence type="predicted"/>
<feature type="compositionally biased region" description="Basic residues" evidence="1">
    <location>
        <begin position="274"/>
        <end position="296"/>
    </location>
</feature>
<dbReference type="Pfam" id="PF12686">
    <property type="entry name" value="DUF3800"/>
    <property type="match status" value="1"/>
</dbReference>
<reference evidence="2" key="1">
    <citation type="submission" date="2012-03" db="EMBL/GenBank/DDBJ databases">
        <title>Sequence analysis and characterization of a natural plasmid isolated from Vibrio anguillarum.</title>
        <authorList>
            <person name="Jiang N."/>
            <person name="Luo L."/>
            <person name="Xing W."/>
            <person name="Ma Z."/>
        </authorList>
    </citation>
    <scope>NUCLEOTIDE SEQUENCE</scope>
    <source>
        <strain evidence="2">13YK-003</strain>
        <plasmid evidence="2">pJV</plasmid>
    </source>
</reference>
<gene>
    <name evidence="2" type="ORF">UQY_4</name>
</gene>
<sequence>MTTVYNLYLDESSVFPMFCVAGFIIKESELEKVNTEVKKIKDIIWSDSSNPHKIILHEKDVKSVHQNGFKNDGNIPLEYKRFENGSVAKQLYIEVYHAIKRLDLKVIGACINTQELESYYSKRNMTNHYLTAMQSIIENFAQYLIKNNGIGKIILESRDDATANINSEDRKVRTHFMNIMSIGSMFLSNSALQDVILSIEFIPKSENNPCVQLADFIPNQFARKETHKESKIYALYPILQKKLYDGTLKQPERFGMKVIPCPIPASPTTETTKKPIKTSSKRKRGSRGRKKIKASS</sequence>
<dbReference type="InterPro" id="IPR024524">
    <property type="entry name" value="DUF3800"/>
</dbReference>
<name>I3VZB9_VIBAN</name>
<geneLocation type="plasmid" evidence="2">
    <name>pJV</name>
</geneLocation>
<organism evidence="2">
    <name type="scientific">Vibrio anguillarum</name>
    <name type="common">Listonella anguillarum</name>
    <dbReference type="NCBI Taxonomy" id="55601"/>
    <lineage>
        <taxon>Bacteria</taxon>
        <taxon>Pseudomonadati</taxon>
        <taxon>Pseudomonadota</taxon>
        <taxon>Gammaproteobacteria</taxon>
        <taxon>Vibrionales</taxon>
        <taxon>Vibrionaceae</taxon>
        <taxon>Vibrio</taxon>
    </lineage>
</organism>
<dbReference type="EMBL" id="JQ782192">
    <property type="protein sequence ID" value="AFK88696.1"/>
    <property type="molecule type" value="Genomic_DNA"/>
</dbReference>
<keyword evidence="2" id="KW-0614">Plasmid</keyword>
<evidence type="ECO:0000256" key="1">
    <source>
        <dbReference type="SAM" id="MobiDB-lite"/>
    </source>
</evidence>
<accession>I3VZB9</accession>